<reference evidence="1" key="1">
    <citation type="journal article" date="2020" name="Stud. Mycol.">
        <title>101 Dothideomycetes genomes: a test case for predicting lifestyles and emergence of pathogens.</title>
        <authorList>
            <person name="Haridas S."/>
            <person name="Albert R."/>
            <person name="Binder M."/>
            <person name="Bloem J."/>
            <person name="Labutti K."/>
            <person name="Salamov A."/>
            <person name="Andreopoulos B."/>
            <person name="Baker S."/>
            <person name="Barry K."/>
            <person name="Bills G."/>
            <person name="Bluhm B."/>
            <person name="Cannon C."/>
            <person name="Castanera R."/>
            <person name="Culley D."/>
            <person name="Daum C."/>
            <person name="Ezra D."/>
            <person name="Gonzalez J."/>
            <person name="Henrissat B."/>
            <person name="Kuo A."/>
            <person name="Liang C."/>
            <person name="Lipzen A."/>
            <person name="Lutzoni F."/>
            <person name="Magnuson J."/>
            <person name="Mondo S."/>
            <person name="Nolan M."/>
            <person name="Ohm R."/>
            <person name="Pangilinan J."/>
            <person name="Park H.-J."/>
            <person name="Ramirez L."/>
            <person name="Alfaro M."/>
            <person name="Sun H."/>
            <person name="Tritt A."/>
            <person name="Yoshinaga Y."/>
            <person name="Zwiers L.-H."/>
            <person name="Turgeon B."/>
            <person name="Goodwin S."/>
            <person name="Spatafora J."/>
            <person name="Crous P."/>
            <person name="Grigoriev I."/>
        </authorList>
    </citation>
    <scope>NUCLEOTIDE SEQUENCE</scope>
    <source>
        <strain evidence="1">ATCC 200398</strain>
    </source>
</reference>
<keyword evidence="2" id="KW-1185">Reference proteome</keyword>
<evidence type="ECO:0000313" key="2">
    <source>
        <dbReference type="Proteomes" id="UP000799755"/>
    </source>
</evidence>
<evidence type="ECO:0000313" key="1">
    <source>
        <dbReference type="EMBL" id="KAF2472281.1"/>
    </source>
</evidence>
<organism evidence="1 2">
    <name type="scientific">Lindgomyces ingoldianus</name>
    <dbReference type="NCBI Taxonomy" id="673940"/>
    <lineage>
        <taxon>Eukaryota</taxon>
        <taxon>Fungi</taxon>
        <taxon>Dikarya</taxon>
        <taxon>Ascomycota</taxon>
        <taxon>Pezizomycotina</taxon>
        <taxon>Dothideomycetes</taxon>
        <taxon>Pleosporomycetidae</taxon>
        <taxon>Pleosporales</taxon>
        <taxon>Lindgomycetaceae</taxon>
        <taxon>Lindgomyces</taxon>
    </lineage>
</organism>
<accession>A0ACB6R1G0</accession>
<dbReference type="EMBL" id="MU003503">
    <property type="protein sequence ID" value="KAF2472281.1"/>
    <property type="molecule type" value="Genomic_DNA"/>
</dbReference>
<sequence>MSGQKKIFITGASGYIGSVITQQAITSGYTVHALSRSSPSDSKLSSLGATPIRGDLSTHDILTREAAAADIVISLADALAGNFGTMTMEERVRINNGALTALAEGLKGTGKPLVVTSGSLAVAADPEGKETNESSPPWSDSPFSTGSEDHAFGLGKELGIRICAIRLAPYVYGRGGSGVKLFMGMAAAAGSVFYVDSGSVRITTVHVDDAARLYLLVAEKGRAGEVYNATSETHVTQRQLTEAMGKVLALPVREQSYADTEAKMGLFFAKFLSLENRAGNRKAMEEFGWVPQAKKGILEEIASGSYVEVAEGLRKPKA</sequence>
<name>A0ACB6R1G0_9PLEO</name>
<gene>
    <name evidence="1" type="ORF">BDR25DRAFT_342236</name>
</gene>
<comment type="caution">
    <text evidence="1">The sequence shown here is derived from an EMBL/GenBank/DDBJ whole genome shotgun (WGS) entry which is preliminary data.</text>
</comment>
<proteinExistence type="predicted"/>
<protein>
    <submittedName>
        <fullName evidence="1">NAD dependent epimerase/dehydratase</fullName>
    </submittedName>
</protein>
<dbReference type="Proteomes" id="UP000799755">
    <property type="component" value="Unassembled WGS sequence"/>
</dbReference>